<dbReference type="UniPathway" id="UPA00391"/>
<dbReference type="SUPFAM" id="SSF55620">
    <property type="entry name" value="Tetrahydrobiopterin biosynthesis enzymes-like"/>
    <property type="match status" value="1"/>
</dbReference>
<evidence type="ECO:0000313" key="11">
    <source>
        <dbReference type="EMBL" id="SDO36818.1"/>
    </source>
</evidence>
<keyword evidence="8" id="KW-0671">Queuosine biosynthesis</keyword>
<dbReference type="Gene3D" id="3.30.479.10">
    <property type="entry name" value="6-pyruvoyl tetrahydropterin synthase/QueD"/>
    <property type="match status" value="1"/>
</dbReference>
<proteinExistence type="inferred from homology"/>
<dbReference type="PIRSF" id="PIRSF006113">
    <property type="entry name" value="PTP_synth"/>
    <property type="match status" value="1"/>
</dbReference>
<dbReference type="AlphaFoldDB" id="A0A1H0IZ83"/>
<evidence type="ECO:0000256" key="3">
    <source>
        <dbReference type="ARBA" id="ARBA00018141"/>
    </source>
</evidence>
<keyword evidence="5 8" id="KW-0862">Zinc</keyword>
<reference evidence="11 12" key="1">
    <citation type="submission" date="2016-10" db="EMBL/GenBank/DDBJ databases">
        <authorList>
            <person name="de Groot N.N."/>
        </authorList>
    </citation>
    <scope>NUCLEOTIDE SEQUENCE [LARGE SCALE GENOMIC DNA]</scope>
    <source>
        <strain evidence="11 12">DSM 12130</strain>
    </source>
</reference>
<dbReference type="PANTHER" id="PTHR12589:SF7">
    <property type="entry name" value="6-PYRUVOYL TETRAHYDROBIOPTERIN SYNTHASE"/>
    <property type="match status" value="1"/>
</dbReference>
<accession>A0A1H0IZ83</accession>
<dbReference type="GO" id="GO:0070497">
    <property type="term" value="F:6-carboxytetrahydropterin synthase activity"/>
    <property type="evidence" value="ECO:0007669"/>
    <property type="project" value="UniProtKB-EC"/>
</dbReference>
<feature type="active site" description="Proton acceptor" evidence="9">
    <location>
        <position position="33"/>
    </location>
</feature>
<comment type="pathway">
    <text evidence="1 8">Purine metabolism; 7-cyano-7-deazaguanine biosynthesis.</text>
</comment>
<organism evidence="11 12">
    <name type="scientific">Desulforhopalus singaporensis</name>
    <dbReference type="NCBI Taxonomy" id="91360"/>
    <lineage>
        <taxon>Bacteria</taxon>
        <taxon>Pseudomonadati</taxon>
        <taxon>Thermodesulfobacteriota</taxon>
        <taxon>Desulfobulbia</taxon>
        <taxon>Desulfobulbales</taxon>
        <taxon>Desulfocapsaceae</taxon>
        <taxon>Desulforhopalus</taxon>
    </lineage>
</organism>
<dbReference type="GO" id="GO:0046872">
    <property type="term" value="F:metal ion binding"/>
    <property type="evidence" value="ECO:0007669"/>
    <property type="project" value="UniProtKB-KW"/>
</dbReference>
<evidence type="ECO:0000256" key="8">
    <source>
        <dbReference type="PIRNR" id="PIRNR006113"/>
    </source>
</evidence>
<feature type="active site" description="Charge relay system" evidence="9">
    <location>
        <position position="122"/>
    </location>
</feature>
<comment type="catalytic activity">
    <reaction evidence="7 8">
        <text>7,8-dihydroneopterin 3'-triphosphate + H2O = 6-carboxy-5,6,7,8-tetrahydropterin + triphosphate + acetaldehyde + 2 H(+)</text>
        <dbReference type="Rhea" id="RHEA:27966"/>
        <dbReference type="ChEBI" id="CHEBI:15343"/>
        <dbReference type="ChEBI" id="CHEBI:15377"/>
        <dbReference type="ChEBI" id="CHEBI:15378"/>
        <dbReference type="ChEBI" id="CHEBI:18036"/>
        <dbReference type="ChEBI" id="CHEBI:58462"/>
        <dbReference type="ChEBI" id="CHEBI:61032"/>
        <dbReference type="EC" id="4.1.2.50"/>
    </reaction>
</comment>
<feature type="binding site" evidence="10">
    <location>
        <position position="39"/>
    </location>
    <ligand>
        <name>Zn(2+)</name>
        <dbReference type="ChEBI" id="CHEBI:29105"/>
    </ligand>
</feature>
<dbReference type="Pfam" id="PF01242">
    <property type="entry name" value="PTPS"/>
    <property type="match status" value="1"/>
</dbReference>
<dbReference type="InterPro" id="IPR007115">
    <property type="entry name" value="6-PTP_synth/QueD"/>
</dbReference>
<dbReference type="EMBL" id="FNJI01000001">
    <property type="protein sequence ID" value="SDO36818.1"/>
    <property type="molecule type" value="Genomic_DNA"/>
</dbReference>
<keyword evidence="4 8" id="KW-0479">Metal-binding</keyword>
<sequence length="132" mass="15216">MLSITRQFRFDAAHKLERTELSDQENQLLYGKCSALHGHSYTLEVTVSGPVDESGMIINFTELKKLVTDLVITRYDHAYLNELEEYRNEVVTVENMALHIFRTLSKASEFNDLTLLRIRLYETADSWATVTA</sequence>
<dbReference type="GO" id="GO:0008616">
    <property type="term" value="P:tRNA queuosine(34) biosynthetic process"/>
    <property type="evidence" value="ECO:0007669"/>
    <property type="project" value="UniProtKB-KW"/>
</dbReference>
<evidence type="ECO:0000256" key="2">
    <source>
        <dbReference type="ARBA" id="ARBA00008900"/>
    </source>
</evidence>
<feature type="binding site" evidence="10">
    <location>
        <position position="14"/>
    </location>
    <ligand>
        <name>Zn(2+)</name>
        <dbReference type="ChEBI" id="CHEBI:29105"/>
    </ligand>
</feature>
<feature type="active site" description="Charge relay system" evidence="9">
    <location>
        <position position="77"/>
    </location>
</feature>
<dbReference type="STRING" id="91360.SAMN05660330_00088"/>
<dbReference type="PANTHER" id="PTHR12589">
    <property type="entry name" value="PYRUVOYL TETRAHYDROBIOPTERIN SYNTHASE"/>
    <property type="match status" value="1"/>
</dbReference>
<feature type="binding site" evidence="10">
    <location>
        <position position="37"/>
    </location>
    <ligand>
        <name>Zn(2+)</name>
        <dbReference type="ChEBI" id="CHEBI:29105"/>
    </ligand>
</feature>
<evidence type="ECO:0000256" key="4">
    <source>
        <dbReference type="ARBA" id="ARBA00022723"/>
    </source>
</evidence>
<dbReference type="InterPro" id="IPR038418">
    <property type="entry name" value="6-PTP_synth/QueD_sf"/>
</dbReference>
<evidence type="ECO:0000256" key="6">
    <source>
        <dbReference type="ARBA" id="ARBA00023239"/>
    </source>
</evidence>
<evidence type="ECO:0000256" key="10">
    <source>
        <dbReference type="PIRSR" id="PIRSR006113-2"/>
    </source>
</evidence>
<keyword evidence="6 8" id="KW-0456">Lyase</keyword>
<evidence type="ECO:0000313" key="12">
    <source>
        <dbReference type="Proteomes" id="UP000199073"/>
    </source>
</evidence>
<evidence type="ECO:0000256" key="7">
    <source>
        <dbReference type="ARBA" id="ARBA00048807"/>
    </source>
</evidence>
<comment type="cofactor">
    <cofactor evidence="8 10">
        <name>Zn(2+)</name>
        <dbReference type="ChEBI" id="CHEBI:29105"/>
    </cofactor>
    <text evidence="8 10">Binds 1 zinc ion per subunit.</text>
</comment>
<evidence type="ECO:0000256" key="1">
    <source>
        <dbReference type="ARBA" id="ARBA00005061"/>
    </source>
</evidence>
<evidence type="ECO:0000256" key="9">
    <source>
        <dbReference type="PIRSR" id="PIRSR006113-1"/>
    </source>
</evidence>
<gene>
    <name evidence="11" type="ORF">SAMN05660330_00088</name>
</gene>
<dbReference type="OrthoDB" id="9804698at2"/>
<dbReference type="Proteomes" id="UP000199073">
    <property type="component" value="Unassembled WGS sequence"/>
</dbReference>
<evidence type="ECO:0000256" key="5">
    <source>
        <dbReference type="ARBA" id="ARBA00022833"/>
    </source>
</evidence>
<dbReference type="RefSeq" id="WP_092218657.1">
    <property type="nucleotide sequence ID" value="NZ_FNJI01000001.1"/>
</dbReference>
<dbReference type="EC" id="4.-.-.-" evidence="8"/>
<name>A0A1H0IZ83_9BACT</name>
<keyword evidence="12" id="KW-1185">Reference proteome</keyword>
<protein>
    <recommendedName>
        <fullName evidence="3 8">6-carboxy-5,6,7,8-tetrahydropterin synthase</fullName>
        <ecNumber evidence="8">4.-.-.-</ecNumber>
    </recommendedName>
</protein>
<comment type="similarity">
    <text evidence="2 8">Belongs to the PTPS family. QueD subfamily.</text>
</comment>